<keyword evidence="1" id="KW-1133">Transmembrane helix</keyword>
<dbReference type="VEuPathDB" id="FungiDB:CJI96_0002837"/>
<comment type="caution">
    <text evidence="3">The sequence shown here is derived from an EMBL/GenBank/DDBJ whole genome shotgun (WGS) entry which is preliminary data.</text>
</comment>
<accession>A0A2H0ZXT6</accession>
<protein>
    <submittedName>
        <fullName evidence="3">Uncharacterized protein</fullName>
    </submittedName>
</protein>
<reference evidence="3 4" key="1">
    <citation type="journal article" date="2017" name="Clin. Infect. Dis.">
        <title>Simultaneous emergence of multidrug-resistant Candida auris on 3 continents confirmed by whole-genome sequencing and epidemiological analyses.</title>
        <authorList>
            <person name="Lockhart S.R."/>
            <person name="Etienne K.A."/>
            <person name="Vallabhaneni S."/>
            <person name="Farooqi J."/>
            <person name="Chowdhary A."/>
            <person name="Govender N.P."/>
            <person name="Colombo A.L."/>
            <person name="Calvo B."/>
            <person name="Cuomo C.A."/>
            <person name="Desjardins C.A."/>
            <person name="Berkow E.L."/>
            <person name="Castanheira M."/>
            <person name="Magobo R.E."/>
            <person name="Jabeen K."/>
            <person name="Asghar R.J."/>
            <person name="Meis J.F."/>
            <person name="Jackson B."/>
            <person name="Chiller T."/>
            <person name="Litvintseva A.P."/>
        </authorList>
    </citation>
    <scope>NUCLEOTIDE SEQUENCE [LARGE SCALE GENOMIC DNA]</scope>
    <source>
        <strain evidence="3 4">B8441</strain>
    </source>
</reference>
<evidence type="ECO:0000313" key="3">
    <source>
        <dbReference type="EMBL" id="PIS55013.1"/>
    </source>
</evidence>
<organism evidence="3">
    <name type="scientific">Candidozyma auris</name>
    <name type="common">Yeast</name>
    <name type="synonym">Candida auris</name>
    <dbReference type="NCBI Taxonomy" id="498019"/>
    <lineage>
        <taxon>Eukaryota</taxon>
        <taxon>Fungi</taxon>
        <taxon>Dikarya</taxon>
        <taxon>Ascomycota</taxon>
        <taxon>Saccharomycotina</taxon>
        <taxon>Pichiomycetes</taxon>
        <taxon>Metschnikowiaceae</taxon>
        <taxon>Candidozyma</taxon>
    </lineage>
</organism>
<dbReference type="EMBL" id="PEKT02000005">
    <property type="protein sequence ID" value="PIS55013.1"/>
    <property type="molecule type" value="Genomic_DNA"/>
</dbReference>
<evidence type="ECO:0000313" key="4">
    <source>
        <dbReference type="Proteomes" id="UP000230249"/>
    </source>
</evidence>
<dbReference type="Proteomes" id="UP000230249">
    <property type="component" value="Unassembled WGS sequence"/>
</dbReference>
<evidence type="ECO:0000256" key="1">
    <source>
        <dbReference type="SAM" id="Phobius"/>
    </source>
</evidence>
<dbReference type="OrthoDB" id="4012145at2759"/>
<reference evidence="2" key="4">
    <citation type="submission" date="2024-03" db="EMBL/GenBank/DDBJ databases">
        <title>Improved genome assembly of Candida auris strain B8441 and annotation of B11205.</title>
        <authorList>
            <person name="Cauldron N.C."/>
            <person name="Shea T."/>
            <person name="Cuomo C.A."/>
        </authorList>
    </citation>
    <scope>NUCLEOTIDE SEQUENCE</scope>
    <source>
        <strain evidence="2">B8441</strain>
    </source>
</reference>
<dbReference type="VEuPathDB" id="FungiDB:CJJ07_003856"/>
<dbReference type="VEuPathDB" id="FungiDB:CJI97_001618"/>
<keyword evidence="4" id="KW-1185">Reference proteome</keyword>
<dbReference type="OMA" id="HRITADK"/>
<keyword evidence="1" id="KW-0812">Transmembrane</keyword>
<gene>
    <name evidence="3" type="ORF">B9J08_002163</name>
    <name evidence="2" type="ORF">B9J08_03236</name>
</gene>
<dbReference type="VEuPathDB" id="FungiDB:B9J08_002163"/>
<feature type="transmembrane region" description="Helical" evidence="1">
    <location>
        <begin position="36"/>
        <end position="57"/>
    </location>
</feature>
<dbReference type="AlphaFoldDB" id="A0A2H0ZXT6"/>
<sequence length="113" mass="12941">MVSAAGVILSAVLGASARRLQVQLVGKQFGRTWDRVPGYALSIGAFLGGYVICDHFVQRNRHLLNRRLAQLREQRAQVDAFHEFDLDGDHRITASKRTRKFFELFDKYGQDYK</sequence>
<dbReference type="EMBL" id="PEKT03000003">
    <property type="protein sequence ID" value="KAK8440138.1"/>
    <property type="molecule type" value="Genomic_DNA"/>
</dbReference>
<dbReference type="VEuPathDB" id="FungiDB:CJJ09_003248"/>
<evidence type="ECO:0000313" key="2">
    <source>
        <dbReference type="EMBL" id="KAK8440138.1"/>
    </source>
</evidence>
<name>A0A2H0ZXT6_CANAR</name>
<keyword evidence="1" id="KW-0472">Membrane</keyword>
<reference evidence="3" key="2">
    <citation type="submission" date="2017-11" db="EMBL/GenBank/DDBJ databases">
        <title>Candida auris genome assembly and annotation.</title>
        <authorList>
            <person name="Munoz J.F."/>
            <person name="Gade L.G."/>
            <person name="Chow N.A."/>
            <person name="Litvintseva A.P."/>
            <person name="Loparev V.N."/>
            <person name="Cuomo C.A."/>
        </authorList>
    </citation>
    <scope>NUCLEOTIDE SEQUENCE</scope>
    <source>
        <strain evidence="3">B8441</strain>
    </source>
</reference>
<reference evidence="2 4" key="3">
    <citation type="journal article" date="2018" name="Nat. Commun.">
        <title>Genomic insights into multidrug-resistance, mating and virulence in Candida auris and related emerging species.</title>
        <authorList>
            <person name="Munoz J.F."/>
            <person name="Gade L."/>
            <person name="Chow N.A."/>
            <person name="Loparev V.N."/>
            <person name="Juieng P."/>
            <person name="Berkow E.L."/>
            <person name="Farrer R.A."/>
            <person name="Litvintseva A.P."/>
            <person name="Cuomo C.A."/>
        </authorList>
    </citation>
    <scope>GENOME REANNOTATION</scope>
    <source>
        <strain evidence="2 4">B8441</strain>
    </source>
</reference>
<dbReference type="VEuPathDB" id="FungiDB:QG37_00441"/>
<proteinExistence type="predicted"/>